<dbReference type="RefSeq" id="WP_190110834.1">
    <property type="nucleotide sequence ID" value="NZ_BMVB01000011.1"/>
</dbReference>
<dbReference type="AlphaFoldDB" id="A0A918TNZ9"/>
<evidence type="ECO:0000313" key="3">
    <source>
        <dbReference type="Proteomes" id="UP000646244"/>
    </source>
</evidence>
<sequence>MPEREVGYEEFLAPGRGPEQARVVHQALQHLARGGAGAVLQEMAREVLSGRVGLREAVRVGAYADALGEHAHLARRAWEDMSAEERERRRAEARRALDAEGYGGAGTGER</sequence>
<dbReference type="Proteomes" id="UP000646244">
    <property type="component" value="Unassembled WGS sequence"/>
</dbReference>
<gene>
    <name evidence="2" type="ORF">GCM10010507_35880</name>
</gene>
<accession>A0A918TNZ9</accession>
<feature type="region of interest" description="Disordered" evidence="1">
    <location>
        <begin position="79"/>
        <end position="110"/>
    </location>
</feature>
<reference evidence="2" key="1">
    <citation type="journal article" date="2014" name="Int. J. Syst. Evol. Microbiol.">
        <title>Complete genome sequence of Corynebacterium casei LMG S-19264T (=DSM 44701T), isolated from a smear-ripened cheese.</title>
        <authorList>
            <consortium name="US DOE Joint Genome Institute (JGI-PGF)"/>
            <person name="Walter F."/>
            <person name="Albersmeier A."/>
            <person name="Kalinowski J."/>
            <person name="Ruckert C."/>
        </authorList>
    </citation>
    <scope>NUCLEOTIDE SEQUENCE</scope>
    <source>
        <strain evidence="2">JCM 4633</strain>
    </source>
</reference>
<organism evidence="2 3">
    <name type="scientific">Streptomyces cinnamoneus</name>
    <name type="common">Streptoverticillium cinnamoneum</name>
    <dbReference type="NCBI Taxonomy" id="53446"/>
    <lineage>
        <taxon>Bacteria</taxon>
        <taxon>Bacillati</taxon>
        <taxon>Actinomycetota</taxon>
        <taxon>Actinomycetes</taxon>
        <taxon>Kitasatosporales</taxon>
        <taxon>Streptomycetaceae</taxon>
        <taxon>Streptomyces</taxon>
        <taxon>Streptomyces cinnamoneus group</taxon>
    </lineage>
</organism>
<dbReference type="EMBL" id="BMVB01000011">
    <property type="protein sequence ID" value="GHC56161.1"/>
    <property type="molecule type" value="Genomic_DNA"/>
</dbReference>
<feature type="compositionally biased region" description="Basic and acidic residues" evidence="1">
    <location>
        <begin position="79"/>
        <end position="98"/>
    </location>
</feature>
<reference evidence="2" key="2">
    <citation type="submission" date="2020-09" db="EMBL/GenBank/DDBJ databases">
        <authorList>
            <person name="Sun Q."/>
            <person name="Ohkuma M."/>
        </authorList>
    </citation>
    <scope>NUCLEOTIDE SEQUENCE</scope>
    <source>
        <strain evidence="2">JCM 4633</strain>
    </source>
</reference>
<evidence type="ECO:0000313" key="2">
    <source>
        <dbReference type="EMBL" id="GHC56161.1"/>
    </source>
</evidence>
<name>A0A918TNZ9_STRCJ</name>
<proteinExistence type="predicted"/>
<feature type="compositionally biased region" description="Gly residues" evidence="1">
    <location>
        <begin position="101"/>
        <end position="110"/>
    </location>
</feature>
<comment type="caution">
    <text evidence="2">The sequence shown here is derived from an EMBL/GenBank/DDBJ whole genome shotgun (WGS) entry which is preliminary data.</text>
</comment>
<evidence type="ECO:0000256" key="1">
    <source>
        <dbReference type="SAM" id="MobiDB-lite"/>
    </source>
</evidence>
<protein>
    <submittedName>
        <fullName evidence="2">Uncharacterized protein</fullName>
    </submittedName>
</protein>